<dbReference type="Gene3D" id="1.10.132.100">
    <property type="match status" value="1"/>
</dbReference>
<evidence type="ECO:0000313" key="1">
    <source>
        <dbReference type="EMBL" id="DAE31196.1"/>
    </source>
</evidence>
<sequence length="520" mass="59629">MKKEFNLLDENWVRVLLPDYTIKEVSLKEVFTHSHEYMDLAGETDTQNVAMIRLLLAIAHSGFARFDSNGDEIQLLNRDEAISRWKSYWNLGHFPEAFLKYLEEYRERFWLFHPDAPFYQANEAKKGTAFGAAKLNGEISESNNKVRIFATRSGEAKMQLTYAEAARWLLFINGYDDVSVKPSRAGLPSISIGWLGQNTIVYAIGRNLFETLMMNLVPLQNGNGELWPKPCPIWECLPRSDERKKIDPPSTPAELFTHQSRRIFLKRENGVITGFNALGGEFFFDKERVVAETMALYILNSNSAKPLRLFNDVPLWQLLDKILYNNQDTVTWLRLIGISSAGFQTCGMMYDSKAMKFVDECSKRFTANLDPNFADYISVGIELCRYITNEIGVLSYNIQLASGKQNPTELKKYEFSSDLDLIWTRFLSSNAAEFKIFQKLVKQSALDFSKSLIDNASPTSFRGRIVTVNGTEKYYCTPKAYNSFLYYLNRLIPEESNSLETIEEHLSSYKADLKPKEEGE</sequence>
<organism evidence="1">
    <name type="scientific">virus sp. ctHG14</name>
    <dbReference type="NCBI Taxonomy" id="2827626"/>
    <lineage>
        <taxon>Viruses</taxon>
    </lineage>
</organism>
<reference evidence="1" key="1">
    <citation type="journal article" date="2021" name="Proc. Natl. Acad. Sci. U.S.A.">
        <title>A Catalog of Tens of Thousands of Viruses from Human Metagenomes Reveals Hidden Associations with Chronic Diseases.</title>
        <authorList>
            <person name="Tisza M.J."/>
            <person name="Buck C.B."/>
        </authorList>
    </citation>
    <scope>NUCLEOTIDE SEQUENCE</scope>
    <source>
        <strain evidence="1">CtHG14</strain>
    </source>
</reference>
<accession>A0A8S5RJP2</accession>
<dbReference type="InterPro" id="IPR013381">
    <property type="entry name" value="CRISPR-assoc_prot_Cse1"/>
</dbReference>
<dbReference type="Pfam" id="PF09481">
    <property type="entry name" value="CRISPR_Cse1"/>
    <property type="match status" value="1"/>
</dbReference>
<protein>
    <submittedName>
        <fullName evidence="1">CRISPR-associated protein</fullName>
    </submittedName>
</protein>
<name>A0A8S5RJP2_9VIRU</name>
<dbReference type="EMBL" id="BK059106">
    <property type="protein sequence ID" value="DAE31196.1"/>
    <property type="molecule type" value="Genomic_DNA"/>
</dbReference>
<proteinExistence type="predicted"/>
<dbReference type="NCBIfam" id="TIGR02547">
    <property type="entry name" value="casA_cse1"/>
    <property type="match status" value="1"/>
</dbReference>